<evidence type="ECO:0000313" key="2">
    <source>
        <dbReference type="Proteomes" id="UP001148662"/>
    </source>
</evidence>
<reference evidence="1" key="1">
    <citation type="submission" date="2022-07" db="EMBL/GenBank/DDBJ databases">
        <title>Genome Sequence of Phlebia brevispora.</title>
        <authorList>
            <person name="Buettner E."/>
        </authorList>
    </citation>
    <scope>NUCLEOTIDE SEQUENCE</scope>
    <source>
        <strain evidence="1">MPL23</strain>
    </source>
</reference>
<dbReference type="EMBL" id="JANHOG010000187">
    <property type="protein sequence ID" value="KAJ3557064.1"/>
    <property type="molecule type" value="Genomic_DNA"/>
</dbReference>
<accession>A0ACC1TB39</accession>
<evidence type="ECO:0000313" key="1">
    <source>
        <dbReference type="EMBL" id="KAJ3557064.1"/>
    </source>
</evidence>
<organism evidence="1 2">
    <name type="scientific">Phlebia brevispora</name>
    <dbReference type="NCBI Taxonomy" id="194682"/>
    <lineage>
        <taxon>Eukaryota</taxon>
        <taxon>Fungi</taxon>
        <taxon>Dikarya</taxon>
        <taxon>Basidiomycota</taxon>
        <taxon>Agaricomycotina</taxon>
        <taxon>Agaricomycetes</taxon>
        <taxon>Polyporales</taxon>
        <taxon>Meruliaceae</taxon>
        <taxon>Phlebia</taxon>
    </lineage>
</organism>
<gene>
    <name evidence="1" type="ORF">NM688_g1679</name>
</gene>
<proteinExistence type="predicted"/>
<sequence>MSLSRALLTISSLWEEPQYDEYTPSASCQTVLTTHGETKILGISYSLSKMDGGEGESESQLIDFDKEYAYIPRTCHEVCSALAISNSESSRSIDASGLQLPLVAVLAGTLLNPQSATNLHMYSNYYYYPPIVNIDINVECPSLMPGPSRSDVPAHRRDRRAQPEHEHRQSSRQRDRAPVIPEQHESRASAATEVPLEPIQFYNSDEPYYEFTNFAPVSVRYDGQRYPTAEHLFQAHKFLDVQPHLAERIRKLPTARAALEEASRLQRLQRQDWFEVNIGVMDIVLEAKFRQHRGLYRRLLDTGNRELIEASPVDSFWGVGADGKGRNELGKALMRLRGRMQGEKIDK</sequence>
<keyword evidence="2" id="KW-1185">Reference proteome</keyword>
<comment type="caution">
    <text evidence="1">The sequence shown here is derived from an EMBL/GenBank/DDBJ whole genome shotgun (WGS) entry which is preliminary data.</text>
</comment>
<dbReference type="Proteomes" id="UP001148662">
    <property type="component" value="Unassembled WGS sequence"/>
</dbReference>
<protein>
    <submittedName>
        <fullName evidence="1">Uncharacterized protein</fullName>
    </submittedName>
</protein>
<name>A0ACC1TB39_9APHY</name>